<dbReference type="InterPro" id="IPR004919">
    <property type="entry name" value="GmrSD_N"/>
</dbReference>
<dbReference type="OrthoDB" id="9798761at2"/>
<comment type="caution">
    <text evidence="3">The sequence shown here is derived from an EMBL/GenBank/DDBJ whole genome shotgun (WGS) entry which is preliminary data.</text>
</comment>
<reference evidence="3 4" key="1">
    <citation type="submission" date="2019-07" db="EMBL/GenBank/DDBJ databases">
        <title>Rufibacter sp. nov., isolated from lake sediment.</title>
        <authorList>
            <person name="Qu J.-H."/>
        </authorList>
    </citation>
    <scope>NUCLEOTIDE SEQUENCE [LARGE SCALE GENOMIC DNA]</scope>
    <source>
        <strain evidence="3 4">NBS58-1</strain>
    </source>
</reference>
<keyword evidence="4" id="KW-1185">Reference proteome</keyword>
<evidence type="ECO:0000259" key="2">
    <source>
        <dbReference type="Pfam" id="PF25202"/>
    </source>
</evidence>
<dbReference type="RefSeq" id="WP_149090729.1">
    <property type="nucleotide sequence ID" value="NZ_VKKY01000002.1"/>
</dbReference>
<feature type="domain" description="DUF7834" evidence="2">
    <location>
        <begin position="218"/>
        <end position="459"/>
    </location>
</feature>
<evidence type="ECO:0000259" key="1">
    <source>
        <dbReference type="Pfam" id="PF03235"/>
    </source>
</evidence>
<sequence>MEVLADIPKVRQQNRGHNNRGQLEIGVCSLSDLLALPEPFILRIPDYQRPYVWDEEKVKALFKDLEEFYNDRKAGEYYFFGTILLHQKTETALEIIDGQQRLTTLLILDYAINKESSQIATLKNRLELNFDSPKSQENIHKNHRFIIGKIESFFPEEKLKALLDDLIATLIITSSEDDAFTFFESQNNRGVTLSAVDFLKSYHLKALKGEQEETEKQRIAARNWDFSNQNQALDRLFRLYIWRGRSWKGQKIGFENKELILKEFQKNTKIKRKDGGISLFPSSKNRLADTLEFSATSGVSVRMASIALQTQPVDYPFALRQPLEKGMGFFLYTQKYNDLYRLIFRKQHEENSEIWLVNDFYTKVYKASGFSSYLTDFFELCTLLYYDKFGQDQLYRFCLWLDYLLGSYRINQSSIVAQTPIRIVRDQSQNLLDIIELAYLPEEVIEFIKSITDNTHYNKEVKGNGVQGKYKSSLVAYYQQPEAAALTNKKDWINAKFKSA</sequence>
<dbReference type="Pfam" id="PF25202">
    <property type="entry name" value="DUF7834"/>
    <property type="match status" value="1"/>
</dbReference>
<evidence type="ECO:0000313" key="3">
    <source>
        <dbReference type="EMBL" id="KAA3437666.1"/>
    </source>
</evidence>
<organism evidence="3 4">
    <name type="scientific">Rufibacter hautae</name>
    <dbReference type="NCBI Taxonomy" id="2595005"/>
    <lineage>
        <taxon>Bacteria</taxon>
        <taxon>Pseudomonadati</taxon>
        <taxon>Bacteroidota</taxon>
        <taxon>Cytophagia</taxon>
        <taxon>Cytophagales</taxon>
        <taxon>Hymenobacteraceae</taxon>
        <taxon>Rufibacter</taxon>
    </lineage>
</organism>
<dbReference type="EMBL" id="VKKY01000002">
    <property type="protein sequence ID" value="KAA3437666.1"/>
    <property type="molecule type" value="Genomic_DNA"/>
</dbReference>
<proteinExistence type="predicted"/>
<accession>A0A5B6TBZ3</accession>
<protein>
    <submittedName>
        <fullName evidence="3">DUF262 domain-containing protein</fullName>
    </submittedName>
</protein>
<feature type="domain" description="GmrSD restriction endonucleases N-terminal" evidence="1">
    <location>
        <begin position="42"/>
        <end position="203"/>
    </location>
</feature>
<gene>
    <name evidence="3" type="ORF">FOA19_10185</name>
</gene>
<dbReference type="PANTHER" id="PTHR35149:SF2">
    <property type="entry name" value="DUF262 DOMAIN-CONTAINING PROTEIN"/>
    <property type="match status" value="1"/>
</dbReference>
<dbReference type="AlphaFoldDB" id="A0A5B6TBZ3"/>
<dbReference type="Pfam" id="PF03235">
    <property type="entry name" value="GmrSD_N"/>
    <property type="match status" value="1"/>
</dbReference>
<name>A0A5B6TBZ3_9BACT</name>
<dbReference type="Proteomes" id="UP000324133">
    <property type="component" value="Unassembled WGS sequence"/>
</dbReference>
<dbReference type="InterPro" id="IPR057156">
    <property type="entry name" value="DUF7834"/>
</dbReference>
<dbReference type="PANTHER" id="PTHR35149">
    <property type="entry name" value="SLL5132 PROTEIN"/>
    <property type="match status" value="1"/>
</dbReference>
<evidence type="ECO:0000313" key="4">
    <source>
        <dbReference type="Proteomes" id="UP000324133"/>
    </source>
</evidence>